<feature type="transmembrane region" description="Helical" evidence="1">
    <location>
        <begin position="90"/>
        <end position="111"/>
    </location>
</feature>
<reference evidence="3" key="1">
    <citation type="submission" date="2022-11" db="UniProtKB">
        <authorList>
            <consortium name="WormBaseParasite"/>
        </authorList>
    </citation>
    <scope>IDENTIFICATION</scope>
</reference>
<dbReference type="AlphaFoldDB" id="A0A914QVM0"/>
<feature type="transmembrane region" description="Helical" evidence="1">
    <location>
        <begin position="163"/>
        <end position="183"/>
    </location>
</feature>
<keyword evidence="1" id="KW-1133">Transmembrane helix</keyword>
<dbReference type="Proteomes" id="UP000887578">
    <property type="component" value="Unplaced"/>
</dbReference>
<sequence length="222" mass="25782">MCATCIILAINRSLDLIYPQIKSKLFEGNRCFLWYFPPLFWGLYFIAFEIPHIFSSRGLAFFFQPYFNISNSKLKLDEASWNQRHRIHSINNSIVIVLLPLIYAFMCAFFFIKTRNKTAKILVTKMQKLLFIQAFLLCSITVTAAIIYVSINYLPSPPIFLNILAQFTWQSSHGAAVIIYLLLNKSLRKATFGLFFRETSVFPLTKTRYSKKQIPVLKVTVH</sequence>
<dbReference type="Pfam" id="PF10321">
    <property type="entry name" value="7TM_GPCR_Srt"/>
    <property type="match status" value="1"/>
</dbReference>
<feature type="transmembrane region" description="Helical" evidence="1">
    <location>
        <begin position="131"/>
        <end position="151"/>
    </location>
</feature>
<keyword evidence="1" id="KW-0812">Transmembrane</keyword>
<evidence type="ECO:0000256" key="1">
    <source>
        <dbReference type="SAM" id="Phobius"/>
    </source>
</evidence>
<dbReference type="WBParaSite" id="PDA_v2.g31610.t1">
    <property type="protein sequence ID" value="PDA_v2.g31610.t1"/>
    <property type="gene ID" value="PDA_v2.g31610"/>
</dbReference>
<evidence type="ECO:0000313" key="3">
    <source>
        <dbReference type="WBParaSite" id="PDA_v2.g31610.t1"/>
    </source>
</evidence>
<dbReference type="InterPro" id="IPR019425">
    <property type="entry name" value="7TM_GPCR_serpentine_rcpt_Srt"/>
</dbReference>
<organism evidence="2 3">
    <name type="scientific">Panagrolaimus davidi</name>
    <dbReference type="NCBI Taxonomy" id="227884"/>
    <lineage>
        <taxon>Eukaryota</taxon>
        <taxon>Metazoa</taxon>
        <taxon>Ecdysozoa</taxon>
        <taxon>Nematoda</taxon>
        <taxon>Chromadorea</taxon>
        <taxon>Rhabditida</taxon>
        <taxon>Tylenchina</taxon>
        <taxon>Panagrolaimomorpha</taxon>
        <taxon>Panagrolaimoidea</taxon>
        <taxon>Panagrolaimidae</taxon>
        <taxon>Panagrolaimus</taxon>
    </lineage>
</organism>
<keyword evidence="2" id="KW-1185">Reference proteome</keyword>
<name>A0A914QVM0_9BILA</name>
<accession>A0A914QVM0</accession>
<dbReference type="PANTHER" id="PTHR23021:SF28">
    <property type="entry name" value="SERPENTINE RECEPTOR, CLASS T-RELATED"/>
    <property type="match status" value="1"/>
</dbReference>
<protein>
    <submittedName>
        <fullName evidence="3">Uncharacterized protein</fullName>
    </submittedName>
</protein>
<keyword evidence="1" id="KW-0472">Membrane</keyword>
<dbReference type="SUPFAM" id="SSF81321">
    <property type="entry name" value="Family A G protein-coupled receptor-like"/>
    <property type="match status" value="1"/>
</dbReference>
<dbReference type="PANTHER" id="PTHR23021">
    <property type="entry name" value="SERPENTINE RECEPTOR, CLASS T"/>
    <property type="match status" value="1"/>
</dbReference>
<feature type="transmembrane region" description="Helical" evidence="1">
    <location>
        <begin position="32"/>
        <end position="54"/>
    </location>
</feature>
<proteinExistence type="predicted"/>
<evidence type="ECO:0000313" key="2">
    <source>
        <dbReference type="Proteomes" id="UP000887578"/>
    </source>
</evidence>